<comment type="caution">
    <text evidence="1">The sequence shown here is derived from an EMBL/GenBank/DDBJ whole genome shotgun (WGS) entry which is preliminary data.</text>
</comment>
<gene>
    <name evidence="1" type="ORF">LCGC14_2081150</name>
</gene>
<sequence length="169" mass="18900">MAAINAILKRMKGKGFNMIGNSPVGVDALVNLMNKVTDYNNSRFHGDHDRDINFDLWKILSALRGPDGGSDELKDKYTGPIRAWVSQAWNKSVGSITDSKVLTLSEFQDLKDKIETEQLDGDGYKGMSGKAFNHYVAHVSQALDVIIKIECFKELKKEKAFTDEMAQDK</sequence>
<dbReference type="EMBL" id="LAZR01025155">
    <property type="protein sequence ID" value="KKL72819.1"/>
    <property type="molecule type" value="Genomic_DNA"/>
</dbReference>
<name>A0A0F9EFV4_9ZZZZ</name>
<reference evidence="1" key="1">
    <citation type="journal article" date="2015" name="Nature">
        <title>Complex archaea that bridge the gap between prokaryotes and eukaryotes.</title>
        <authorList>
            <person name="Spang A."/>
            <person name="Saw J.H."/>
            <person name="Jorgensen S.L."/>
            <person name="Zaremba-Niedzwiedzka K."/>
            <person name="Martijn J."/>
            <person name="Lind A.E."/>
            <person name="van Eijk R."/>
            <person name="Schleper C."/>
            <person name="Guy L."/>
            <person name="Ettema T.J."/>
        </authorList>
    </citation>
    <scope>NUCLEOTIDE SEQUENCE</scope>
</reference>
<protein>
    <submittedName>
        <fullName evidence="1">Uncharacterized protein</fullName>
    </submittedName>
</protein>
<dbReference type="AlphaFoldDB" id="A0A0F9EFV4"/>
<evidence type="ECO:0000313" key="1">
    <source>
        <dbReference type="EMBL" id="KKL72819.1"/>
    </source>
</evidence>
<accession>A0A0F9EFV4</accession>
<proteinExistence type="predicted"/>
<organism evidence="1">
    <name type="scientific">marine sediment metagenome</name>
    <dbReference type="NCBI Taxonomy" id="412755"/>
    <lineage>
        <taxon>unclassified sequences</taxon>
        <taxon>metagenomes</taxon>
        <taxon>ecological metagenomes</taxon>
    </lineage>
</organism>